<evidence type="ECO:0000313" key="1">
    <source>
        <dbReference type="EMBL" id="XBH16234.1"/>
    </source>
</evidence>
<accession>A0AAU7DEJ0</accession>
<dbReference type="AlphaFoldDB" id="A0AAU7DEJ0"/>
<protein>
    <submittedName>
        <fullName evidence="1">Uncharacterized protein</fullName>
    </submittedName>
</protein>
<gene>
    <name evidence="1" type="ORF">P8935_16855</name>
</gene>
<name>A0AAU7DEJ0_9BACT</name>
<organism evidence="1">
    <name type="scientific">Telmatobacter sp. DSM 110680</name>
    <dbReference type="NCBI Taxonomy" id="3036704"/>
    <lineage>
        <taxon>Bacteria</taxon>
        <taxon>Pseudomonadati</taxon>
        <taxon>Acidobacteriota</taxon>
        <taxon>Terriglobia</taxon>
        <taxon>Terriglobales</taxon>
        <taxon>Acidobacteriaceae</taxon>
        <taxon>Telmatobacter</taxon>
    </lineage>
</organism>
<dbReference type="InterPro" id="IPR054333">
    <property type="entry name" value="REase-ARP-assoc"/>
</dbReference>
<proteinExistence type="predicted"/>
<reference evidence="1" key="1">
    <citation type="submission" date="2023-03" db="EMBL/GenBank/DDBJ databases">
        <title>Edaphobacter sp.</title>
        <authorList>
            <person name="Huber K.J."/>
            <person name="Papendorf J."/>
            <person name="Pilke C."/>
            <person name="Bunk B."/>
            <person name="Sproeer C."/>
            <person name="Pester M."/>
        </authorList>
    </citation>
    <scope>NUCLEOTIDE SEQUENCE</scope>
    <source>
        <strain evidence="1">DSM 110680</strain>
    </source>
</reference>
<dbReference type="EMBL" id="CP121196">
    <property type="protein sequence ID" value="XBH16234.1"/>
    <property type="molecule type" value="Genomic_DNA"/>
</dbReference>
<dbReference type="RefSeq" id="WP_348261461.1">
    <property type="nucleotide sequence ID" value="NZ_CP121196.1"/>
</dbReference>
<sequence>MASDLTLRAGLSYAGQLRSELAQRNRLYARRYAHVESYGASPVIVYVPEGGLHGNFYSPAYAAITAHPEWTRRFDKIHAQGRSLPKQQIDSVRKWRELDSSMSSDALLMNIFCTHEVTASPTLKRMLGIDAAAAEPAFGWKARVPLKNNRVDRTEVDMRWGGLLVEAKLTESDFQCRDTSLVEAYRDIDEVFDRELLPRVKIRTRRRREAVEFAEEFTQEWEQPSEDAASHARAFQASLELRADAEQPWQCGYASYQLIRNVLAAHATDASFCVIHDQRRPDLREAWFNVMSAVKSAEMRIRCKVLTWQELVPFLPEGLQEFIHAKYGIVAPGAIPLTVEELEGRQR</sequence>
<dbReference type="Pfam" id="PF22558">
    <property type="entry name" value="REase-ARP"/>
    <property type="match status" value="1"/>
</dbReference>